<name>A0AAD5JIQ3_ACENE</name>
<protein>
    <recommendedName>
        <fullName evidence="1">F-box domain-containing protein</fullName>
    </recommendedName>
</protein>
<dbReference type="InterPro" id="IPR036047">
    <property type="entry name" value="F-box-like_dom_sf"/>
</dbReference>
<proteinExistence type="predicted"/>
<evidence type="ECO:0000259" key="1">
    <source>
        <dbReference type="PROSITE" id="PS50181"/>
    </source>
</evidence>
<dbReference type="Proteomes" id="UP001064489">
    <property type="component" value="Chromosome 9"/>
</dbReference>
<evidence type="ECO:0000313" key="2">
    <source>
        <dbReference type="EMBL" id="KAI9201396.1"/>
    </source>
</evidence>
<dbReference type="Gene3D" id="1.20.1280.50">
    <property type="match status" value="1"/>
</dbReference>
<dbReference type="SUPFAM" id="SSF81383">
    <property type="entry name" value="F-box domain"/>
    <property type="match status" value="1"/>
</dbReference>
<dbReference type="PROSITE" id="PS50181">
    <property type="entry name" value="FBOX"/>
    <property type="match status" value="1"/>
</dbReference>
<dbReference type="InterPro" id="IPR050796">
    <property type="entry name" value="SCF_F-box_component"/>
</dbReference>
<evidence type="ECO:0000313" key="3">
    <source>
        <dbReference type="Proteomes" id="UP001064489"/>
    </source>
</evidence>
<dbReference type="PANTHER" id="PTHR31672:SF13">
    <property type="entry name" value="F-BOX PROTEIN CPR30-LIKE"/>
    <property type="match status" value="1"/>
</dbReference>
<dbReference type="Pfam" id="PF00646">
    <property type="entry name" value="F-box"/>
    <property type="match status" value="1"/>
</dbReference>
<dbReference type="AlphaFoldDB" id="A0AAD5JIQ3"/>
<dbReference type="CDD" id="cd22157">
    <property type="entry name" value="F-box_AtFBW1-like"/>
    <property type="match status" value="1"/>
</dbReference>
<organism evidence="2 3">
    <name type="scientific">Acer negundo</name>
    <name type="common">Box elder</name>
    <dbReference type="NCBI Taxonomy" id="4023"/>
    <lineage>
        <taxon>Eukaryota</taxon>
        <taxon>Viridiplantae</taxon>
        <taxon>Streptophyta</taxon>
        <taxon>Embryophyta</taxon>
        <taxon>Tracheophyta</taxon>
        <taxon>Spermatophyta</taxon>
        <taxon>Magnoliopsida</taxon>
        <taxon>eudicotyledons</taxon>
        <taxon>Gunneridae</taxon>
        <taxon>Pentapetalae</taxon>
        <taxon>rosids</taxon>
        <taxon>malvids</taxon>
        <taxon>Sapindales</taxon>
        <taxon>Sapindaceae</taxon>
        <taxon>Hippocastanoideae</taxon>
        <taxon>Acereae</taxon>
        <taxon>Acer</taxon>
    </lineage>
</organism>
<gene>
    <name evidence="2" type="ORF">LWI28_022902</name>
</gene>
<dbReference type="SMART" id="SM00256">
    <property type="entry name" value="FBOX"/>
    <property type="match status" value="1"/>
</dbReference>
<keyword evidence="3" id="KW-1185">Reference proteome</keyword>
<feature type="domain" description="F-box" evidence="1">
    <location>
        <begin position="1"/>
        <end position="43"/>
    </location>
</feature>
<dbReference type="EMBL" id="JAJSOW010000001">
    <property type="protein sequence ID" value="KAI9201396.1"/>
    <property type="molecule type" value="Genomic_DNA"/>
</dbReference>
<reference evidence="2" key="1">
    <citation type="journal article" date="2022" name="Plant J.">
        <title>Strategies of tolerance reflected in two North American maple genomes.</title>
        <authorList>
            <person name="McEvoy S.L."/>
            <person name="Sezen U.U."/>
            <person name="Trouern-Trend A."/>
            <person name="McMahon S.M."/>
            <person name="Schaberg P.G."/>
            <person name="Yang J."/>
            <person name="Wegrzyn J.L."/>
            <person name="Swenson N.G."/>
        </authorList>
    </citation>
    <scope>NUCLEOTIDE SEQUENCE</scope>
    <source>
        <strain evidence="2">91603</strain>
    </source>
</reference>
<comment type="caution">
    <text evidence="2">The sequence shown here is derived from an EMBL/GenBank/DDBJ whole genome shotgun (WGS) entry which is preliminary data.</text>
</comment>
<reference evidence="2" key="2">
    <citation type="submission" date="2023-02" db="EMBL/GenBank/DDBJ databases">
        <authorList>
            <person name="Swenson N.G."/>
            <person name="Wegrzyn J.L."/>
            <person name="Mcevoy S.L."/>
        </authorList>
    </citation>
    <scope>NUCLEOTIDE SEQUENCE</scope>
    <source>
        <strain evidence="2">91603</strain>
        <tissue evidence="2">Leaf</tissue>
    </source>
</reference>
<sequence>MSYLPLELVDEILWTLPMKSLCRFKCVSKEWLNLISSTHFVKMHLSRTETLGRTRLRLLANGMWDLFSVDLETVSYNDDKITMLGLNFPEECASITCIGSCNGLLGLSTGFNTDLFVFTEY</sequence>
<accession>A0AAD5JIQ3</accession>
<dbReference type="PANTHER" id="PTHR31672">
    <property type="entry name" value="BNACNNG10540D PROTEIN"/>
    <property type="match status" value="1"/>
</dbReference>
<dbReference type="InterPro" id="IPR001810">
    <property type="entry name" value="F-box_dom"/>
</dbReference>